<dbReference type="Proteomes" id="UP000241848">
    <property type="component" value="Unassembled WGS sequence"/>
</dbReference>
<protein>
    <recommendedName>
        <fullName evidence="3">Transposase (putative) YhgA-like domain-containing protein</fullName>
    </recommendedName>
</protein>
<dbReference type="EMBL" id="PXYV01000029">
    <property type="protein sequence ID" value="PSR21707.1"/>
    <property type="molecule type" value="Genomic_DNA"/>
</dbReference>
<dbReference type="PANTHER" id="PTHR34613:SF1">
    <property type="entry name" value="SLL6017 PROTEIN"/>
    <property type="match status" value="1"/>
</dbReference>
<evidence type="ECO:0000313" key="1">
    <source>
        <dbReference type="EMBL" id="PSR21707.1"/>
    </source>
</evidence>
<comment type="caution">
    <text evidence="1">The sequence shown here is derived from an EMBL/GenBank/DDBJ whole genome shotgun (WGS) entry which is preliminary data.</text>
</comment>
<name>A0A2T2WHI9_9FIRM</name>
<organism evidence="1 2">
    <name type="scientific">Sulfobacillus acidophilus</name>
    <dbReference type="NCBI Taxonomy" id="53633"/>
    <lineage>
        <taxon>Bacteria</taxon>
        <taxon>Bacillati</taxon>
        <taxon>Bacillota</taxon>
        <taxon>Clostridia</taxon>
        <taxon>Eubacteriales</taxon>
        <taxon>Clostridiales Family XVII. Incertae Sedis</taxon>
        <taxon>Sulfobacillus</taxon>
    </lineage>
</organism>
<proteinExistence type="predicted"/>
<dbReference type="AlphaFoldDB" id="A0A2T2WHI9"/>
<sequence>MRAIGIDDIELAELLPTVLPADEMRADTVWRMADGRIFHLEFQNHREPTLYRFLSYDTRLAEKYQTPVRTVILYHGAVSQAPTQIDLGVIRYQIENVYLSQLDGDAALEVVAQHLSAHTWEPPDRLRLALALCMHTEDRRALFGQTLALLPQVPLSERDLVTAAIMALAESRLTDEELDRLTKELTKMSKILQRVQKEGRLEGRIEGREEERRLVAKALLAAGDSVEKVMAITGLTRPEVDALQAQ</sequence>
<dbReference type="PANTHER" id="PTHR34613">
    <property type="entry name" value="SLL0800 PROTEIN"/>
    <property type="match status" value="1"/>
</dbReference>
<accession>A0A2T2WHI9</accession>
<gene>
    <name evidence="1" type="ORF">C7B45_09900</name>
</gene>
<evidence type="ECO:0008006" key="3">
    <source>
        <dbReference type="Google" id="ProtNLM"/>
    </source>
</evidence>
<evidence type="ECO:0000313" key="2">
    <source>
        <dbReference type="Proteomes" id="UP000241848"/>
    </source>
</evidence>
<reference evidence="1 2" key="1">
    <citation type="journal article" date="2014" name="BMC Genomics">
        <title>Comparison of environmental and isolate Sulfobacillus genomes reveals diverse carbon, sulfur, nitrogen, and hydrogen metabolisms.</title>
        <authorList>
            <person name="Justice N.B."/>
            <person name="Norman A."/>
            <person name="Brown C.T."/>
            <person name="Singh A."/>
            <person name="Thomas B.C."/>
            <person name="Banfield J.F."/>
        </authorList>
    </citation>
    <scope>NUCLEOTIDE SEQUENCE [LARGE SCALE GENOMIC DNA]</scope>
    <source>
        <strain evidence="1">AMDSBA3</strain>
    </source>
</reference>